<dbReference type="Proteomes" id="UP000319432">
    <property type="component" value="Chromosome"/>
</dbReference>
<evidence type="ECO:0000313" key="2">
    <source>
        <dbReference type="Proteomes" id="UP000319432"/>
    </source>
</evidence>
<keyword evidence="2" id="KW-1185">Reference proteome</keyword>
<gene>
    <name evidence="1" type="ORF">EEL30_20420</name>
</gene>
<name>A0A502J4V6_BRELA</name>
<reference evidence="1 2" key="1">
    <citation type="submission" date="2018-11" db="EMBL/GenBank/DDBJ databases">
        <title>Phylogenetic determinants of toxin gene distribution in genomes of Brevibacillus laterosporus.</title>
        <authorList>
            <person name="Glare T.R."/>
            <person name="Durrant A."/>
            <person name="Berry C."/>
            <person name="Palma L."/>
            <person name="Ormskirk M."/>
            <person name="Cox M.O."/>
        </authorList>
    </citation>
    <scope>NUCLEOTIDE SEQUENCE [LARGE SCALE GENOMIC DNA]</scope>
    <source>
        <strain evidence="1 2">1821L</strain>
    </source>
</reference>
<evidence type="ECO:0000313" key="1">
    <source>
        <dbReference type="EMBL" id="QDX94440.1"/>
    </source>
</evidence>
<proteinExistence type="predicted"/>
<sequence length="63" mass="7315">MQYKAGDTPITCPCCNHSLFDKDYRQLNSRGATFFGLDWANKEATILICKRCSYILWFMDEPS</sequence>
<accession>A0A502J4V6</accession>
<dbReference type="OrthoDB" id="72206at2"/>
<organism evidence="1 2">
    <name type="scientific">Brevibacillus laterosporus</name>
    <name type="common">Bacillus laterosporus</name>
    <dbReference type="NCBI Taxonomy" id="1465"/>
    <lineage>
        <taxon>Bacteria</taxon>
        <taxon>Bacillati</taxon>
        <taxon>Bacillota</taxon>
        <taxon>Bacilli</taxon>
        <taxon>Bacillales</taxon>
        <taxon>Paenibacillaceae</taxon>
        <taxon>Brevibacillus</taxon>
    </lineage>
</organism>
<dbReference type="EMBL" id="CP033464">
    <property type="protein sequence ID" value="QDX94440.1"/>
    <property type="molecule type" value="Genomic_DNA"/>
</dbReference>
<dbReference type="AlphaFoldDB" id="A0A502J4V6"/>
<protein>
    <submittedName>
        <fullName evidence="1">Uncharacterized protein</fullName>
    </submittedName>
</protein>